<proteinExistence type="predicted"/>
<sequence length="40" mass="4752">MIEVSRILVSEKLENKDLRHRRREGSAPVVVWCTTRRCNL</sequence>
<protein>
    <submittedName>
        <fullName evidence="1">Uncharacterized protein</fullName>
    </submittedName>
</protein>
<accession>A0A0F9IAX9</accession>
<gene>
    <name evidence="1" type="ORF">LCGC14_1681390</name>
</gene>
<feature type="non-terminal residue" evidence="1">
    <location>
        <position position="40"/>
    </location>
</feature>
<dbReference type="AlphaFoldDB" id="A0A0F9IAX9"/>
<organism evidence="1">
    <name type="scientific">marine sediment metagenome</name>
    <dbReference type="NCBI Taxonomy" id="412755"/>
    <lineage>
        <taxon>unclassified sequences</taxon>
        <taxon>metagenomes</taxon>
        <taxon>ecological metagenomes</taxon>
    </lineage>
</organism>
<dbReference type="EMBL" id="LAZR01014579">
    <property type="protein sequence ID" value="KKM16879.1"/>
    <property type="molecule type" value="Genomic_DNA"/>
</dbReference>
<comment type="caution">
    <text evidence="1">The sequence shown here is derived from an EMBL/GenBank/DDBJ whole genome shotgun (WGS) entry which is preliminary data.</text>
</comment>
<name>A0A0F9IAX9_9ZZZZ</name>
<reference evidence="1" key="1">
    <citation type="journal article" date="2015" name="Nature">
        <title>Complex archaea that bridge the gap between prokaryotes and eukaryotes.</title>
        <authorList>
            <person name="Spang A."/>
            <person name="Saw J.H."/>
            <person name="Jorgensen S.L."/>
            <person name="Zaremba-Niedzwiedzka K."/>
            <person name="Martijn J."/>
            <person name="Lind A.E."/>
            <person name="van Eijk R."/>
            <person name="Schleper C."/>
            <person name="Guy L."/>
            <person name="Ettema T.J."/>
        </authorList>
    </citation>
    <scope>NUCLEOTIDE SEQUENCE</scope>
</reference>
<evidence type="ECO:0000313" key="1">
    <source>
        <dbReference type="EMBL" id="KKM16879.1"/>
    </source>
</evidence>